<accession>A0A4C1TR33</accession>
<proteinExistence type="predicted"/>
<dbReference type="AlphaFoldDB" id="A0A4C1TR33"/>
<dbReference type="Proteomes" id="UP000299102">
    <property type="component" value="Unassembled WGS sequence"/>
</dbReference>
<reference evidence="1 2" key="1">
    <citation type="journal article" date="2019" name="Commun. Biol.">
        <title>The bagworm genome reveals a unique fibroin gene that provides high tensile strength.</title>
        <authorList>
            <person name="Kono N."/>
            <person name="Nakamura H."/>
            <person name="Ohtoshi R."/>
            <person name="Tomita M."/>
            <person name="Numata K."/>
            <person name="Arakawa K."/>
        </authorList>
    </citation>
    <scope>NUCLEOTIDE SEQUENCE [LARGE SCALE GENOMIC DNA]</scope>
</reference>
<protein>
    <submittedName>
        <fullName evidence="1">Uncharacterized protein</fullName>
    </submittedName>
</protein>
<comment type="caution">
    <text evidence="1">The sequence shown here is derived from an EMBL/GenBank/DDBJ whole genome shotgun (WGS) entry which is preliminary data.</text>
</comment>
<keyword evidence="2" id="KW-1185">Reference proteome</keyword>
<evidence type="ECO:0000313" key="2">
    <source>
        <dbReference type="Proteomes" id="UP000299102"/>
    </source>
</evidence>
<evidence type="ECO:0000313" key="1">
    <source>
        <dbReference type="EMBL" id="GBP16452.1"/>
    </source>
</evidence>
<gene>
    <name evidence="1" type="ORF">EVAR_10028_1</name>
</gene>
<dbReference type="EMBL" id="BGZK01000079">
    <property type="protein sequence ID" value="GBP16452.1"/>
    <property type="molecule type" value="Genomic_DNA"/>
</dbReference>
<organism evidence="1 2">
    <name type="scientific">Eumeta variegata</name>
    <name type="common">Bagworm moth</name>
    <name type="synonym">Eumeta japonica</name>
    <dbReference type="NCBI Taxonomy" id="151549"/>
    <lineage>
        <taxon>Eukaryota</taxon>
        <taxon>Metazoa</taxon>
        <taxon>Ecdysozoa</taxon>
        <taxon>Arthropoda</taxon>
        <taxon>Hexapoda</taxon>
        <taxon>Insecta</taxon>
        <taxon>Pterygota</taxon>
        <taxon>Neoptera</taxon>
        <taxon>Endopterygota</taxon>
        <taxon>Lepidoptera</taxon>
        <taxon>Glossata</taxon>
        <taxon>Ditrysia</taxon>
        <taxon>Tineoidea</taxon>
        <taxon>Psychidae</taxon>
        <taxon>Oiketicinae</taxon>
        <taxon>Eumeta</taxon>
    </lineage>
</organism>
<sequence>MSSYDSPLLMLTQHYLKNSEGTGKGENMRAKGQSHMVDTLTIPNQTLSVFIENVVKYVCDRALSWFVVSLSEGVAGNSAGWGPAGKRHLDYVASLPLS</sequence>
<name>A0A4C1TR33_EUMVA</name>